<gene>
    <name evidence="2" type="ORF">MNBD_ALPHA05-2060</name>
</gene>
<name>A0A3B0T298_9ZZZZ</name>
<dbReference type="Gene3D" id="3.40.190.170">
    <property type="entry name" value="Bacterial extracellular solute-binding protein, family 7"/>
    <property type="match status" value="1"/>
</dbReference>
<dbReference type="EMBL" id="UOEH01000674">
    <property type="protein sequence ID" value="VAW08572.1"/>
    <property type="molecule type" value="Genomic_DNA"/>
</dbReference>
<feature type="non-terminal residue" evidence="2">
    <location>
        <position position="157"/>
    </location>
</feature>
<protein>
    <recommendedName>
        <fullName evidence="3">TRAP-type C4-dicarboxylate transport system, periplasmic component</fullName>
    </recommendedName>
</protein>
<keyword evidence="1" id="KW-0732">Signal</keyword>
<dbReference type="Pfam" id="PF03480">
    <property type="entry name" value="DctP"/>
    <property type="match status" value="1"/>
</dbReference>
<evidence type="ECO:0000256" key="1">
    <source>
        <dbReference type="ARBA" id="ARBA00022729"/>
    </source>
</evidence>
<sequence length="157" mass="17655">MIKTFSPIKALFASVVFAAAMLGDGRGEVLRFGVTVPARTVTVRAAMQPWADEVSALSDGALKIELYPGGSLGRNGKLQYWMLKQGILDITWMLPSNTPNLFPSTDFFEIPLKTSDPMEMSLAFWRLYERGYLKGFDDIKPLALYVSPPYRFHLRFP</sequence>
<evidence type="ECO:0008006" key="3">
    <source>
        <dbReference type="Google" id="ProtNLM"/>
    </source>
</evidence>
<dbReference type="InterPro" id="IPR018389">
    <property type="entry name" value="DctP_fam"/>
</dbReference>
<dbReference type="InterPro" id="IPR038404">
    <property type="entry name" value="TRAP_DctP_sf"/>
</dbReference>
<proteinExistence type="predicted"/>
<organism evidence="2">
    <name type="scientific">hydrothermal vent metagenome</name>
    <dbReference type="NCBI Taxonomy" id="652676"/>
    <lineage>
        <taxon>unclassified sequences</taxon>
        <taxon>metagenomes</taxon>
        <taxon>ecological metagenomes</taxon>
    </lineage>
</organism>
<reference evidence="2" key="1">
    <citation type="submission" date="2018-06" db="EMBL/GenBank/DDBJ databases">
        <authorList>
            <person name="Zhirakovskaya E."/>
        </authorList>
    </citation>
    <scope>NUCLEOTIDE SEQUENCE</scope>
</reference>
<accession>A0A3B0T298</accession>
<dbReference type="GO" id="GO:0055085">
    <property type="term" value="P:transmembrane transport"/>
    <property type="evidence" value="ECO:0007669"/>
    <property type="project" value="InterPro"/>
</dbReference>
<evidence type="ECO:0000313" key="2">
    <source>
        <dbReference type="EMBL" id="VAW08572.1"/>
    </source>
</evidence>
<dbReference type="AlphaFoldDB" id="A0A3B0T298"/>